<evidence type="ECO:0000313" key="3">
    <source>
        <dbReference type="Proteomes" id="UP000261811"/>
    </source>
</evidence>
<sequence length="100" mass="10706">MTTGIDEIDWGSLQDAYGPADGFPRLLAAVTAPDPGVREEAVHELFGTVHHQGTLYSSTPHAVPFLARPRRPTPSRSSPAPPPTPPPRRGNARAWSTCSP</sequence>
<evidence type="ECO:0000313" key="2">
    <source>
        <dbReference type="EMBL" id="RFU40283.1"/>
    </source>
</evidence>
<name>A0A372JJS9_9ACTN</name>
<organism evidence="2 3">
    <name type="scientific">Actinomadura logoneensis</name>
    <dbReference type="NCBI Taxonomy" id="2293572"/>
    <lineage>
        <taxon>Bacteria</taxon>
        <taxon>Bacillati</taxon>
        <taxon>Actinomycetota</taxon>
        <taxon>Actinomycetes</taxon>
        <taxon>Streptosporangiales</taxon>
        <taxon>Thermomonosporaceae</taxon>
        <taxon>Actinomadura</taxon>
    </lineage>
</organism>
<protein>
    <submittedName>
        <fullName evidence="2">Uncharacterized protein</fullName>
    </submittedName>
</protein>
<dbReference type="OrthoDB" id="292843at2"/>
<reference evidence="2 3" key="1">
    <citation type="submission" date="2018-08" db="EMBL/GenBank/DDBJ databases">
        <title>Actinomadura jelena sp. nov., a novel Actinomycete isolated from soil in Chad.</title>
        <authorList>
            <person name="Shi L."/>
        </authorList>
    </citation>
    <scope>NUCLEOTIDE SEQUENCE [LARGE SCALE GENOMIC DNA]</scope>
    <source>
        <strain evidence="2 3">NEAU-G17</strain>
    </source>
</reference>
<dbReference type="Proteomes" id="UP000261811">
    <property type="component" value="Unassembled WGS sequence"/>
</dbReference>
<accession>A0A372JJS9</accession>
<dbReference type="RefSeq" id="WP_117358588.1">
    <property type="nucleotide sequence ID" value="NZ_QURH01000295.1"/>
</dbReference>
<evidence type="ECO:0000256" key="1">
    <source>
        <dbReference type="SAM" id="MobiDB-lite"/>
    </source>
</evidence>
<comment type="caution">
    <text evidence="2">The sequence shown here is derived from an EMBL/GenBank/DDBJ whole genome shotgun (WGS) entry which is preliminary data.</text>
</comment>
<feature type="region of interest" description="Disordered" evidence="1">
    <location>
        <begin position="64"/>
        <end position="100"/>
    </location>
</feature>
<feature type="compositionally biased region" description="Pro residues" evidence="1">
    <location>
        <begin position="79"/>
        <end position="88"/>
    </location>
</feature>
<dbReference type="EMBL" id="QURH01000295">
    <property type="protein sequence ID" value="RFU40283.1"/>
    <property type="molecule type" value="Genomic_DNA"/>
</dbReference>
<keyword evidence="3" id="KW-1185">Reference proteome</keyword>
<proteinExistence type="predicted"/>
<gene>
    <name evidence="2" type="ORF">DZF91_17835</name>
</gene>
<dbReference type="AlphaFoldDB" id="A0A372JJS9"/>